<dbReference type="Proteomes" id="UP000253831">
    <property type="component" value="Unassembled WGS sequence"/>
</dbReference>
<evidence type="ECO:0000313" key="2">
    <source>
        <dbReference type="Proteomes" id="UP000253831"/>
    </source>
</evidence>
<evidence type="ECO:0000313" key="1">
    <source>
        <dbReference type="EMBL" id="RDE49243.1"/>
    </source>
</evidence>
<sequence>MVVPTLADAGLEAADDAVSGWQDQLLATSNVADPLQLRQALQPDMSMQEELASLLTDDQADSERLVVNRCPWLLDFRAACYPDAQFLLFFTRAETALVQALMCGIEPFQFIRDWEVYGYVHP</sequence>
<organism evidence="1 2">
    <name type="scientific">Candidatus Accumulibacter meliphilus</name>
    <dbReference type="NCBI Taxonomy" id="2211374"/>
    <lineage>
        <taxon>Bacteria</taxon>
        <taxon>Pseudomonadati</taxon>
        <taxon>Pseudomonadota</taxon>
        <taxon>Betaproteobacteria</taxon>
        <taxon>Candidatus Accumulibacter</taxon>
    </lineage>
</organism>
<name>A0A369XGM8_9PROT</name>
<gene>
    <name evidence="1" type="ORF">DVS81_17620</name>
</gene>
<dbReference type="EMBL" id="QPGA01000050">
    <property type="protein sequence ID" value="RDE49243.1"/>
    <property type="molecule type" value="Genomic_DNA"/>
</dbReference>
<reference evidence="1 2" key="1">
    <citation type="submission" date="2018-05" db="EMBL/GenBank/DDBJ databases">
        <title>Integrated omic analyses show evidence that a Ca. Accumulibacter phosphatis strain performs denitrification under micro-aerobic conditions.</title>
        <authorList>
            <person name="Camejo P.Y."/>
            <person name="Katherine M.D."/>
            <person name="Daniel N.R."/>
        </authorList>
    </citation>
    <scope>NUCLEOTIDE SEQUENCE [LARGE SCALE GENOMIC DNA]</scope>
    <source>
        <strain evidence="1">UW-LDO-IC</strain>
    </source>
</reference>
<dbReference type="AlphaFoldDB" id="A0A369XGM8"/>
<accession>A0A369XGM8</accession>
<protein>
    <submittedName>
        <fullName evidence="1">Uncharacterized protein</fullName>
    </submittedName>
</protein>
<proteinExistence type="predicted"/>
<comment type="caution">
    <text evidence="1">The sequence shown here is derived from an EMBL/GenBank/DDBJ whole genome shotgun (WGS) entry which is preliminary data.</text>
</comment>